<name>A0ABD2QX12_9SOLN</name>
<evidence type="ECO:0008006" key="3">
    <source>
        <dbReference type="Google" id="ProtNLM"/>
    </source>
</evidence>
<organism evidence="1 2">
    <name type="scientific">Solanum stoloniferum</name>
    <dbReference type="NCBI Taxonomy" id="62892"/>
    <lineage>
        <taxon>Eukaryota</taxon>
        <taxon>Viridiplantae</taxon>
        <taxon>Streptophyta</taxon>
        <taxon>Embryophyta</taxon>
        <taxon>Tracheophyta</taxon>
        <taxon>Spermatophyta</taxon>
        <taxon>Magnoliopsida</taxon>
        <taxon>eudicotyledons</taxon>
        <taxon>Gunneridae</taxon>
        <taxon>Pentapetalae</taxon>
        <taxon>asterids</taxon>
        <taxon>lamiids</taxon>
        <taxon>Solanales</taxon>
        <taxon>Solanaceae</taxon>
        <taxon>Solanoideae</taxon>
        <taxon>Solaneae</taxon>
        <taxon>Solanum</taxon>
    </lineage>
</organism>
<comment type="caution">
    <text evidence="1">The sequence shown here is derived from an EMBL/GenBank/DDBJ whole genome shotgun (WGS) entry which is preliminary data.</text>
</comment>
<keyword evidence="2" id="KW-1185">Reference proteome</keyword>
<evidence type="ECO:0000313" key="1">
    <source>
        <dbReference type="EMBL" id="KAL3324055.1"/>
    </source>
</evidence>
<dbReference type="EMBL" id="JBJKTR010000023">
    <property type="protein sequence ID" value="KAL3324055.1"/>
    <property type="molecule type" value="Genomic_DNA"/>
</dbReference>
<accession>A0ABD2QX12</accession>
<evidence type="ECO:0000313" key="2">
    <source>
        <dbReference type="Proteomes" id="UP001627284"/>
    </source>
</evidence>
<gene>
    <name evidence="1" type="ORF">AABB24_038302</name>
</gene>
<protein>
    <recommendedName>
        <fullName evidence="3">PilZ domain-containing protein</fullName>
    </recommendedName>
</protein>
<proteinExistence type="predicted"/>
<reference evidence="1 2" key="1">
    <citation type="submission" date="2024-05" db="EMBL/GenBank/DDBJ databases">
        <title>De novo assembly of an allotetraploid wild potato.</title>
        <authorList>
            <person name="Hosaka A.J."/>
        </authorList>
    </citation>
    <scope>NUCLEOTIDE SEQUENCE [LARGE SCALE GENOMIC DNA]</scope>
    <source>
        <tissue evidence="1">Young leaves</tissue>
    </source>
</reference>
<dbReference type="AlphaFoldDB" id="A0ABD2QX12"/>
<dbReference type="Proteomes" id="UP001627284">
    <property type="component" value="Unassembled WGS sequence"/>
</dbReference>
<sequence length="114" mass="12726">MGNYLWGKIRRFRGEIRIENLNSFSSVQGHSRRDLEIPKKRGKGDGDVIAVPGATAFLDLSGFGLCLLEKKTLAYRVGSLGTELRGRRRTRKGSGFGIAIGSFEIVVENWVIWN</sequence>